<name>A0ABX5QCQ3_9MICO</name>
<evidence type="ECO:0000313" key="5">
    <source>
        <dbReference type="EMBL" id="QAB16842.1"/>
    </source>
</evidence>
<feature type="compositionally biased region" description="Low complexity" evidence="2">
    <location>
        <begin position="25"/>
        <end position="35"/>
    </location>
</feature>
<protein>
    <submittedName>
        <fullName evidence="5">DEAD/DEAH box helicase</fullName>
    </submittedName>
</protein>
<organism evidence="5 6">
    <name type="scientific">Leucobacter muris</name>
    <dbReference type="NCBI Taxonomy" id="1935379"/>
    <lineage>
        <taxon>Bacteria</taxon>
        <taxon>Bacillati</taxon>
        <taxon>Actinomycetota</taxon>
        <taxon>Actinomycetes</taxon>
        <taxon>Micrococcales</taxon>
        <taxon>Microbacteriaceae</taxon>
        <taxon>Leucobacter</taxon>
    </lineage>
</organism>
<dbReference type="Pfam" id="PF00271">
    <property type="entry name" value="Helicase_C"/>
    <property type="match status" value="1"/>
</dbReference>
<evidence type="ECO:0000256" key="1">
    <source>
        <dbReference type="ARBA" id="ARBA00022801"/>
    </source>
</evidence>
<dbReference type="PANTHER" id="PTHR45766:SF6">
    <property type="entry name" value="SWI_SNF-RELATED MATRIX-ASSOCIATED ACTIN-DEPENDENT REGULATOR OF CHROMATIN SUBFAMILY A-LIKE PROTEIN 1"/>
    <property type="match status" value="1"/>
</dbReference>
<gene>
    <name evidence="5" type="ORF">Leucomu_01835</name>
</gene>
<dbReference type="InterPro" id="IPR001650">
    <property type="entry name" value="Helicase_C-like"/>
</dbReference>
<evidence type="ECO:0000259" key="4">
    <source>
        <dbReference type="PROSITE" id="PS51194"/>
    </source>
</evidence>
<proteinExistence type="predicted"/>
<dbReference type="PANTHER" id="PTHR45766">
    <property type="entry name" value="DNA ANNEALING HELICASE AND ENDONUCLEASE ZRANB3 FAMILY MEMBER"/>
    <property type="match status" value="1"/>
</dbReference>
<accession>A0ABX5QCQ3</accession>
<dbReference type="Gene3D" id="3.40.50.300">
    <property type="entry name" value="P-loop containing nucleotide triphosphate hydrolases"/>
    <property type="match status" value="1"/>
</dbReference>
<feature type="domain" description="Helicase ATP-binding" evidence="3">
    <location>
        <begin position="262"/>
        <end position="423"/>
    </location>
</feature>
<evidence type="ECO:0000256" key="2">
    <source>
        <dbReference type="SAM" id="MobiDB-lite"/>
    </source>
</evidence>
<reference evidence="5 6" key="1">
    <citation type="submission" date="2019-01" db="EMBL/GenBank/DDBJ databases">
        <title>Leucobacter muris sp. nov. isolated from the nose of a laboratory mouse.</title>
        <authorList>
            <person name="Benga L."/>
            <person name="Sproeer C."/>
            <person name="Schumann P."/>
            <person name="Verbarg S."/>
            <person name="Bunk B."/>
            <person name="Engelhardt E."/>
            <person name="Benten P.M."/>
            <person name="Sager M."/>
        </authorList>
    </citation>
    <scope>NUCLEOTIDE SEQUENCE [LARGE SCALE GENOMIC DNA]</scope>
    <source>
        <strain evidence="5 6">DSM 101948</strain>
    </source>
</reference>
<feature type="domain" description="Helicase C-terminal" evidence="4">
    <location>
        <begin position="564"/>
        <end position="732"/>
    </location>
</feature>
<evidence type="ECO:0000313" key="6">
    <source>
        <dbReference type="Proteomes" id="UP000285768"/>
    </source>
</evidence>
<dbReference type="Proteomes" id="UP000285768">
    <property type="component" value="Chromosome"/>
</dbReference>
<dbReference type="InterPro" id="IPR049730">
    <property type="entry name" value="SNF2/RAD54-like_C"/>
</dbReference>
<dbReference type="CDD" id="cd17919">
    <property type="entry name" value="DEXHc_Snf"/>
    <property type="match status" value="1"/>
</dbReference>
<dbReference type="GO" id="GO:0004386">
    <property type="term" value="F:helicase activity"/>
    <property type="evidence" value="ECO:0007669"/>
    <property type="project" value="UniProtKB-KW"/>
</dbReference>
<feature type="region of interest" description="Disordered" evidence="2">
    <location>
        <begin position="1"/>
        <end position="50"/>
    </location>
</feature>
<dbReference type="InterPro" id="IPR014001">
    <property type="entry name" value="Helicase_ATP-bd"/>
</dbReference>
<keyword evidence="5" id="KW-0067">ATP-binding</keyword>
<keyword evidence="6" id="KW-1185">Reference proteome</keyword>
<dbReference type="RefSeq" id="WP_128386159.1">
    <property type="nucleotide sequence ID" value="NZ_CP035037.1"/>
</dbReference>
<sequence>MALTTAERQPAANSAAEHTPKSSRAQKAQNAQKGGQQRGGARRKHTHNEGIIPLLARAVREVEASAQRGKASPAGRTKFHVIALLMREERARVKTDENVSESERTETLKRLDGVAAILAKTAARDTSLITLLEPTAPITEATRLLKRKMLTQAGIELPEEQPSKAEPARAFVPPELAERQVEPAGIETRMLANPFLAPDLTPPRKPTPVVRLANWELLGPLLKSFEQGGGGSACMELPEPPVPDRLAPAGRELMPHQARLLASVRDGHRSFLLADEPGLGKTAQSVLAASVAEAYPLLVVVPNVVKMNWAREVERWTPQRRVTVIHGDGQDIDAFADVFVVNYEILDRHLSWISRFGFKGMVVDEAHMIKNVQSQRSRNVLAIAERIRDRTPGVSPLLIALTGTPLINDIDDFRAIWRFLGWIDAEKPGPELMARLESNGWTPADPAFYPEARQSVVDMGIVRRRKIDVAADLPAKRVVDLPVELDDELGRGIREAEAKLARKLLDRFTAVKNGKLGEKLSDDAIIRMVCAQELEESNASTDGTNVFTMVRQIGQAKAGLAADYTAQLARSVGKVVFFAKHIDVMDRAEAQLAEAGLRTVSIRGDQTAAFRQDQIDAFNKDPDVAVAVCSLTAAGVGVNLQASSNVVLAELSWTDAEQTQAIDRVHRIGQEEPVTAWRIVAAQTIDAKIAELIDGKAGLAARALDGAAAPAEDADSVQLLALIEVLNRALAQ</sequence>
<keyword evidence="5" id="KW-0347">Helicase</keyword>
<dbReference type="EMBL" id="CP035037">
    <property type="protein sequence ID" value="QAB16842.1"/>
    <property type="molecule type" value="Genomic_DNA"/>
</dbReference>
<dbReference type="SUPFAM" id="SSF52540">
    <property type="entry name" value="P-loop containing nucleoside triphosphate hydrolases"/>
    <property type="match status" value="2"/>
</dbReference>
<keyword evidence="1" id="KW-0378">Hydrolase</keyword>
<dbReference type="PROSITE" id="PS51194">
    <property type="entry name" value="HELICASE_CTER"/>
    <property type="match status" value="1"/>
</dbReference>
<dbReference type="InterPro" id="IPR038718">
    <property type="entry name" value="SNF2-like_sf"/>
</dbReference>
<keyword evidence="5" id="KW-0547">Nucleotide-binding</keyword>
<dbReference type="SMART" id="SM00487">
    <property type="entry name" value="DEXDc"/>
    <property type="match status" value="1"/>
</dbReference>
<dbReference type="SMART" id="SM00490">
    <property type="entry name" value="HELICc"/>
    <property type="match status" value="1"/>
</dbReference>
<dbReference type="Pfam" id="PF00176">
    <property type="entry name" value="SNF2-rel_dom"/>
    <property type="match status" value="1"/>
</dbReference>
<dbReference type="PROSITE" id="PS51192">
    <property type="entry name" value="HELICASE_ATP_BIND_1"/>
    <property type="match status" value="1"/>
</dbReference>
<dbReference type="Gene3D" id="3.40.50.10810">
    <property type="entry name" value="Tandem AAA-ATPase domain"/>
    <property type="match status" value="1"/>
</dbReference>
<evidence type="ECO:0000259" key="3">
    <source>
        <dbReference type="PROSITE" id="PS51192"/>
    </source>
</evidence>
<dbReference type="CDD" id="cd18793">
    <property type="entry name" value="SF2_C_SNF"/>
    <property type="match status" value="1"/>
</dbReference>
<dbReference type="InterPro" id="IPR027417">
    <property type="entry name" value="P-loop_NTPase"/>
</dbReference>
<dbReference type="InterPro" id="IPR000330">
    <property type="entry name" value="SNF2_N"/>
</dbReference>